<dbReference type="EMBL" id="HACA01004111">
    <property type="protein sequence ID" value="CDW21472.1"/>
    <property type="molecule type" value="Transcribed_RNA"/>
</dbReference>
<reference evidence="1" key="1">
    <citation type="submission" date="2014-05" db="EMBL/GenBank/DDBJ databases">
        <authorList>
            <person name="Chronopoulou M."/>
        </authorList>
    </citation>
    <scope>NUCLEOTIDE SEQUENCE</scope>
    <source>
        <tissue evidence="1">Whole organism</tissue>
    </source>
</reference>
<dbReference type="AlphaFoldDB" id="A0A0K2T7A0"/>
<evidence type="ECO:0000313" key="1">
    <source>
        <dbReference type="EMBL" id="CDW21472.1"/>
    </source>
</evidence>
<name>A0A0K2T7A0_LEPSM</name>
<feature type="non-terminal residue" evidence="1">
    <location>
        <position position="53"/>
    </location>
</feature>
<protein>
    <submittedName>
        <fullName evidence="1">Uncharacterized protein</fullName>
    </submittedName>
</protein>
<organism evidence="1">
    <name type="scientific">Lepeophtheirus salmonis</name>
    <name type="common">Salmon louse</name>
    <name type="synonym">Caligus salmonis</name>
    <dbReference type="NCBI Taxonomy" id="72036"/>
    <lineage>
        <taxon>Eukaryota</taxon>
        <taxon>Metazoa</taxon>
        <taxon>Ecdysozoa</taxon>
        <taxon>Arthropoda</taxon>
        <taxon>Crustacea</taxon>
        <taxon>Multicrustacea</taxon>
        <taxon>Hexanauplia</taxon>
        <taxon>Copepoda</taxon>
        <taxon>Siphonostomatoida</taxon>
        <taxon>Caligidae</taxon>
        <taxon>Lepeophtheirus</taxon>
    </lineage>
</organism>
<accession>A0A0K2T7A0</accession>
<feature type="non-terminal residue" evidence="1">
    <location>
        <position position="1"/>
    </location>
</feature>
<proteinExistence type="predicted"/>
<sequence>ISKNNYINYSEWKRLSSITKYFVGKIHLTSFVYFSFDVRNTTAILINSNGLYC</sequence>